<dbReference type="InterPro" id="IPR010352">
    <property type="entry name" value="DUF945"/>
</dbReference>
<reference evidence="1 2" key="1">
    <citation type="submission" date="2020-08" db="EMBL/GenBank/DDBJ databases">
        <title>A Genomic Blueprint of the Chicken Gut Microbiome.</title>
        <authorList>
            <person name="Gilroy R."/>
            <person name="Ravi A."/>
            <person name="Getino M."/>
            <person name="Pursley I."/>
            <person name="Horton D.L."/>
            <person name="Alikhan N.-F."/>
            <person name="Baker D."/>
            <person name="Gharbi K."/>
            <person name="Hall N."/>
            <person name="Watson M."/>
            <person name="Adriaenssens E.M."/>
            <person name="Foster-Nyarko E."/>
            <person name="Jarju S."/>
            <person name="Secka A."/>
            <person name="Antonio M."/>
            <person name="Oren A."/>
            <person name="Chaudhuri R."/>
            <person name="La Ragione R.M."/>
            <person name="Hildebrand F."/>
            <person name="Pallen M.J."/>
        </authorList>
    </citation>
    <scope>NUCLEOTIDE SEQUENCE [LARGE SCALE GENOMIC DNA]</scope>
    <source>
        <strain evidence="1 2">Sa2CVA6</strain>
    </source>
</reference>
<organism evidence="1 2">
    <name type="scientific">Comamonas avium</name>
    <dbReference type="NCBI Taxonomy" id="2762231"/>
    <lineage>
        <taxon>Bacteria</taxon>
        <taxon>Pseudomonadati</taxon>
        <taxon>Pseudomonadota</taxon>
        <taxon>Betaproteobacteria</taxon>
        <taxon>Burkholderiales</taxon>
        <taxon>Comamonadaceae</taxon>
        <taxon>Comamonas</taxon>
    </lineage>
</organism>
<dbReference type="Proteomes" id="UP000634919">
    <property type="component" value="Unassembled WGS sequence"/>
</dbReference>
<accession>A0ABR8SFL4</accession>
<dbReference type="EMBL" id="JACSQK010000010">
    <property type="protein sequence ID" value="MBD7962188.1"/>
    <property type="molecule type" value="Genomic_DNA"/>
</dbReference>
<dbReference type="Pfam" id="PF06097">
    <property type="entry name" value="DUF945"/>
    <property type="match status" value="1"/>
</dbReference>
<name>A0ABR8SFL4_9BURK</name>
<gene>
    <name evidence="1" type="ORF">H9646_17090</name>
</gene>
<evidence type="ECO:0000313" key="1">
    <source>
        <dbReference type="EMBL" id="MBD7962188.1"/>
    </source>
</evidence>
<dbReference type="RefSeq" id="WP_191724604.1">
    <property type="nucleotide sequence ID" value="NZ_JACSQK010000010.1"/>
</dbReference>
<protein>
    <submittedName>
        <fullName evidence="1">YdgA family protein</fullName>
    </submittedName>
</protein>
<proteinExistence type="predicted"/>
<keyword evidence="2" id="KW-1185">Reference proteome</keyword>
<comment type="caution">
    <text evidence="1">The sequence shown here is derived from an EMBL/GenBank/DDBJ whole genome shotgun (WGS) entry which is preliminary data.</text>
</comment>
<sequence length="454" mass="50211">MKKLTIGVLSAGALAVAALSTSYFVGGKIQQALEQTAESWSTEDGFTVRVLEYQRGITGSHAKTLWSFASEEDTYDITVTHDIVHGPWPLGHAAKVVSLFQLPDDSEPSLVEALQNRAPLEWTTTASWSGKTSHQLFSPNFATNFEDGSSLTWGGLKAEWTLSAERNAAKGFVRMPVLRVKVEEGNRMDVEDAEVTFDARIPEGFNFWEGPSTFKIGLVSALESESDTQFKLQQLHISSTTTLQDKLVQMGLDTRIAKVEMPEYSVQNLAFDMRFNNIDARWLDGLMLWMQRSPEAESTENIPLPLRDLPELLAGKPEIAITRFGLETPDGPAEMSARVAYAGQQPEMFNPVSDLQAQLNASLPKSVLIQLLDARVRSDYLALLEQLGKELDEQELQAAVDDGVSKRLKSLLSFGAIQDRGEKFTTELEFEQGELKLNGQPAELQNLLRMGGAI</sequence>
<evidence type="ECO:0000313" key="2">
    <source>
        <dbReference type="Proteomes" id="UP000634919"/>
    </source>
</evidence>